<keyword evidence="9" id="KW-1185">Reference proteome</keyword>
<keyword evidence="5 6" id="KW-0472">Membrane</keyword>
<feature type="transmembrane region" description="Helical" evidence="6">
    <location>
        <begin position="171"/>
        <end position="195"/>
    </location>
</feature>
<gene>
    <name evidence="8" type="ORF">F9U64_15970</name>
</gene>
<dbReference type="InterPro" id="IPR036259">
    <property type="entry name" value="MFS_trans_sf"/>
</dbReference>
<evidence type="ECO:0000256" key="5">
    <source>
        <dbReference type="ARBA" id="ARBA00023136"/>
    </source>
</evidence>
<dbReference type="PROSITE" id="PS50850">
    <property type="entry name" value="MFS"/>
    <property type="match status" value="1"/>
</dbReference>
<dbReference type="Proteomes" id="UP000480246">
    <property type="component" value="Unassembled WGS sequence"/>
</dbReference>
<dbReference type="InterPro" id="IPR052528">
    <property type="entry name" value="Sugar_transport-like"/>
</dbReference>
<dbReference type="PANTHER" id="PTHR23526">
    <property type="entry name" value="INTEGRAL MEMBRANE TRANSPORT PROTEIN-RELATED"/>
    <property type="match status" value="1"/>
</dbReference>
<feature type="transmembrane region" description="Helical" evidence="6">
    <location>
        <begin position="353"/>
        <end position="371"/>
    </location>
</feature>
<evidence type="ECO:0000256" key="6">
    <source>
        <dbReference type="SAM" id="Phobius"/>
    </source>
</evidence>
<comment type="subcellular location">
    <subcellularLocation>
        <location evidence="1">Cell membrane</location>
        <topology evidence="1">Multi-pass membrane protein</topology>
    </subcellularLocation>
</comment>
<dbReference type="SUPFAM" id="SSF103473">
    <property type="entry name" value="MFS general substrate transporter"/>
    <property type="match status" value="1"/>
</dbReference>
<dbReference type="GO" id="GO:0022857">
    <property type="term" value="F:transmembrane transporter activity"/>
    <property type="evidence" value="ECO:0007669"/>
    <property type="project" value="InterPro"/>
</dbReference>
<feature type="transmembrane region" description="Helical" evidence="6">
    <location>
        <begin position="377"/>
        <end position="397"/>
    </location>
</feature>
<sequence>MLFFKKYKSEIPVSRDLKILLVIGGLYALATLLSNTFVNIFLWKKSGEYLDIATYNLSIYIVQPIAFSLAGKLAKKVDRALILRAGVIVLSFFYILVLLFGDKATTYPYLLGGLLGFGYGFYWLSFNVLTFEITEPETRDIFNGMLGTFQSFGGMTGPLFAGYIISKLNNFTGYTVIFLISFLLFAVAVFFSFYLQKRRAEGKFMFREVLLERKRNKNWNQILLAHIAQGLREGLFIFIVAIWVYLATGSEFALGVYNLLFSFCSLICYFLASRLIKNQHRKRMILISGSFLYMAVLILVVQTNYMMLLIYGVIVGLSYPLFNVPFVSLTYDIIGKSYKAKELRIEYIIVRELYINIGRIAAILIFIAGVIMFKPTLIILILILSLGGGNFIAAFLIRKTVT</sequence>
<feature type="transmembrane region" description="Helical" evidence="6">
    <location>
        <begin position="252"/>
        <end position="272"/>
    </location>
</feature>
<dbReference type="EMBL" id="WEID01000082">
    <property type="protein sequence ID" value="KAB8128431.1"/>
    <property type="molecule type" value="Genomic_DNA"/>
</dbReference>
<evidence type="ECO:0000313" key="8">
    <source>
        <dbReference type="EMBL" id="KAB8128431.1"/>
    </source>
</evidence>
<name>A0A7C8KWX7_9BACI</name>
<organism evidence="8 9">
    <name type="scientific">Gracilibacillus oryzae</name>
    <dbReference type="NCBI Taxonomy" id="1672701"/>
    <lineage>
        <taxon>Bacteria</taxon>
        <taxon>Bacillati</taxon>
        <taxon>Bacillota</taxon>
        <taxon>Bacilli</taxon>
        <taxon>Bacillales</taxon>
        <taxon>Bacillaceae</taxon>
        <taxon>Gracilibacillus</taxon>
    </lineage>
</organism>
<feature type="transmembrane region" description="Helical" evidence="6">
    <location>
        <begin position="141"/>
        <end position="165"/>
    </location>
</feature>
<dbReference type="CDD" id="cd06174">
    <property type="entry name" value="MFS"/>
    <property type="match status" value="1"/>
</dbReference>
<evidence type="ECO:0000256" key="2">
    <source>
        <dbReference type="ARBA" id="ARBA00022448"/>
    </source>
</evidence>
<evidence type="ECO:0000313" key="9">
    <source>
        <dbReference type="Proteomes" id="UP000480246"/>
    </source>
</evidence>
<feature type="transmembrane region" description="Helical" evidence="6">
    <location>
        <begin position="284"/>
        <end position="302"/>
    </location>
</feature>
<dbReference type="AlphaFoldDB" id="A0A7C8KWX7"/>
<comment type="caution">
    <text evidence="8">The sequence shown here is derived from an EMBL/GenBank/DDBJ whole genome shotgun (WGS) entry which is preliminary data.</text>
</comment>
<feature type="transmembrane region" description="Helical" evidence="6">
    <location>
        <begin position="49"/>
        <end position="69"/>
    </location>
</feature>
<evidence type="ECO:0000256" key="1">
    <source>
        <dbReference type="ARBA" id="ARBA00004651"/>
    </source>
</evidence>
<proteinExistence type="predicted"/>
<feature type="transmembrane region" description="Helical" evidence="6">
    <location>
        <begin position="107"/>
        <end position="129"/>
    </location>
</feature>
<feature type="domain" description="Major facilitator superfamily (MFS) profile" evidence="7">
    <location>
        <begin position="1"/>
        <end position="200"/>
    </location>
</feature>
<feature type="transmembrane region" description="Helical" evidence="6">
    <location>
        <begin position="308"/>
        <end position="333"/>
    </location>
</feature>
<dbReference type="Pfam" id="PF07690">
    <property type="entry name" value="MFS_1"/>
    <property type="match status" value="1"/>
</dbReference>
<reference evidence="8 9" key="1">
    <citation type="submission" date="2019-10" db="EMBL/GenBank/DDBJ databases">
        <title>Gracilibacillus sp. nov. isolated from rice seeds.</title>
        <authorList>
            <person name="He S."/>
        </authorList>
    </citation>
    <scope>NUCLEOTIDE SEQUENCE [LARGE SCALE GENOMIC DNA]</scope>
    <source>
        <strain evidence="8 9">TD8</strain>
    </source>
</reference>
<evidence type="ECO:0000259" key="7">
    <source>
        <dbReference type="PROSITE" id="PS50850"/>
    </source>
</evidence>
<feature type="transmembrane region" description="Helical" evidence="6">
    <location>
        <begin position="20"/>
        <end position="43"/>
    </location>
</feature>
<feature type="transmembrane region" description="Helical" evidence="6">
    <location>
        <begin position="81"/>
        <end position="101"/>
    </location>
</feature>
<keyword evidence="3 6" id="KW-0812">Transmembrane</keyword>
<accession>A0A7C8KWX7</accession>
<evidence type="ECO:0000256" key="4">
    <source>
        <dbReference type="ARBA" id="ARBA00022989"/>
    </source>
</evidence>
<feature type="transmembrane region" description="Helical" evidence="6">
    <location>
        <begin position="223"/>
        <end position="246"/>
    </location>
</feature>
<keyword evidence="4 6" id="KW-1133">Transmembrane helix</keyword>
<dbReference type="PANTHER" id="PTHR23526:SF2">
    <property type="entry name" value="MAJOR FACILITATOR SUPERFAMILY (MFS) PROFILE DOMAIN-CONTAINING PROTEIN"/>
    <property type="match status" value="1"/>
</dbReference>
<evidence type="ECO:0000256" key="3">
    <source>
        <dbReference type="ARBA" id="ARBA00022692"/>
    </source>
</evidence>
<dbReference type="InterPro" id="IPR011701">
    <property type="entry name" value="MFS"/>
</dbReference>
<dbReference type="RefSeq" id="WP_153405842.1">
    <property type="nucleotide sequence ID" value="NZ_ML762438.1"/>
</dbReference>
<dbReference type="Gene3D" id="1.20.1250.20">
    <property type="entry name" value="MFS general substrate transporter like domains"/>
    <property type="match status" value="2"/>
</dbReference>
<dbReference type="InterPro" id="IPR020846">
    <property type="entry name" value="MFS_dom"/>
</dbReference>
<dbReference type="OrthoDB" id="2086294at2"/>
<dbReference type="GO" id="GO:0005886">
    <property type="term" value="C:plasma membrane"/>
    <property type="evidence" value="ECO:0007669"/>
    <property type="project" value="UniProtKB-SubCell"/>
</dbReference>
<keyword evidence="2" id="KW-0813">Transport</keyword>
<protein>
    <submittedName>
        <fullName evidence="8">MFS transporter</fullName>
    </submittedName>
</protein>